<dbReference type="InterPro" id="IPR050490">
    <property type="entry name" value="Bact_solute-bd_prot1"/>
</dbReference>
<dbReference type="Proteomes" id="UP000323257">
    <property type="component" value="Unassembled WGS sequence"/>
</dbReference>
<dbReference type="SUPFAM" id="SSF53850">
    <property type="entry name" value="Periplasmic binding protein-like II"/>
    <property type="match status" value="1"/>
</dbReference>
<keyword evidence="8" id="KW-1185">Reference proteome</keyword>
<dbReference type="PANTHER" id="PTHR43649">
    <property type="entry name" value="ARABINOSE-BINDING PROTEIN-RELATED"/>
    <property type="match status" value="1"/>
</dbReference>
<dbReference type="Gene3D" id="3.40.190.10">
    <property type="entry name" value="Periplasmic binding protein-like II"/>
    <property type="match status" value="2"/>
</dbReference>
<gene>
    <name evidence="7" type="ORF">BCM02_11044</name>
</gene>
<evidence type="ECO:0000256" key="4">
    <source>
        <dbReference type="ARBA" id="ARBA00023139"/>
    </source>
</evidence>
<sequence>MNKKKWYSGMVVSTLLLTAMLSACGQNTNSSSTDNAAKTNATNAAKASNNGGSEEKVKLTVAVFAEELDFWQQKIAEPSFAAALPNVTVDLQSFANADELTKTMKIRQAANEFPDVTYLKAANLIDFQSTIAPWKKDDVLVQSNKFVSAYENNKTPEGDYYGLPMKVMSDWVFYRKSVFQELGLEIPKTWQQFVDLSVKIKDSGKYQPIAMGGKDKWPVYPFAEWLPEAIGKSQPTLLSDLAKSDQPFTAVSPFSKAFGKFDQLIKADVMGKALDTSWTDAENMIVNKKAAMLVAANFFYPDYVKLGGDVGDLGVFPIPDVDNESDTITQVGQVDLFFVLSKKSAHPEEARKVVAWFMGNEVYAPYIERTGMVATVDLPASGTKTVFQEAADTLTYKQKMLIPGDENFNKIRNEVQFDTHVIGQYMLTGKDYQKSLEDLNEKWAKARKKLGIQ</sequence>
<keyword evidence="5" id="KW-0449">Lipoprotein</keyword>
<proteinExistence type="predicted"/>
<evidence type="ECO:0000313" key="7">
    <source>
        <dbReference type="EMBL" id="TYP71095.1"/>
    </source>
</evidence>
<protein>
    <submittedName>
        <fullName evidence="7">ABC-type glycerol-3-phosphate transport system substrate-binding protein</fullName>
    </submittedName>
</protein>
<evidence type="ECO:0000256" key="3">
    <source>
        <dbReference type="ARBA" id="ARBA00023136"/>
    </source>
</evidence>
<dbReference type="AlphaFoldDB" id="A0A5S5BV90"/>
<feature type="signal peptide" evidence="6">
    <location>
        <begin position="1"/>
        <end position="25"/>
    </location>
</feature>
<accession>A0A5S5BV90</accession>
<dbReference type="PROSITE" id="PS51257">
    <property type="entry name" value="PROKAR_LIPOPROTEIN"/>
    <property type="match status" value="1"/>
</dbReference>
<organism evidence="7 8">
    <name type="scientific">Paenibacillus methanolicus</name>
    <dbReference type="NCBI Taxonomy" id="582686"/>
    <lineage>
        <taxon>Bacteria</taxon>
        <taxon>Bacillati</taxon>
        <taxon>Bacillota</taxon>
        <taxon>Bacilli</taxon>
        <taxon>Bacillales</taxon>
        <taxon>Paenibacillaceae</taxon>
        <taxon>Paenibacillus</taxon>
    </lineage>
</organism>
<keyword evidence="4" id="KW-0564">Palmitate</keyword>
<feature type="chain" id="PRO_5039539707" evidence="6">
    <location>
        <begin position="26"/>
        <end position="453"/>
    </location>
</feature>
<evidence type="ECO:0000256" key="5">
    <source>
        <dbReference type="ARBA" id="ARBA00023288"/>
    </source>
</evidence>
<evidence type="ECO:0000256" key="2">
    <source>
        <dbReference type="ARBA" id="ARBA00022729"/>
    </source>
</evidence>
<evidence type="ECO:0000313" key="8">
    <source>
        <dbReference type="Proteomes" id="UP000323257"/>
    </source>
</evidence>
<evidence type="ECO:0000256" key="6">
    <source>
        <dbReference type="SAM" id="SignalP"/>
    </source>
</evidence>
<reference evidence="7 8" key="1">
    <citation type="submission" date="2019-07" db="EMBL/GenBank/DDBJ databases">
        <title>Genomic Encyclopedia of Type Strains, Phase III (KMG-III): the genomes of soil and plant-associated and newly described type strains.</title>
        <authorList>
            <person name="Whitman W."/>
        </authorList>
    </citation>
    <scope>NUCLEOTIDE SEQUENCE [LARGE SCALE GENOMIC DNA]</scope>
    <source>
        <strain evidence="7 8">BL24</strain>
    </source>
</reference>
<comment type="caution">
    <text evidence="7">The sequence shown here is derived from an EMBL/GenBank/DDBJ whole genome shotgun (WGS) entry which is preliminary data.</text>
</comment>
<dbReference type="RefSeq" id="WP_148931767.1">
    <property type="nucleotide sequence ID" value="NZ_VNHS01000010.1"/>
</dbReference>
<dbReference type="OrthoDB" id="9798191at2"/>
<name>A0A5S5BV90_9BACL</name>
<evidence type="ECO:0000256" key="1">
    <source>
        <dbReference type="ARBA" id="ARBA00022475"/>
    </source>
</evidence>
<dbReference type="PANTHER" id="PTHR43649:SF33">
    <property type="entry name" value="POLYGALACTURONAN_RHAMNOGALACTURONAN-BINDING PROTEIN YTCQ"/>
    <property type="match status" value="1"/>
</dbReference>
<dbReference type="Pfam" id="PF01547">
    <property type="entry name" value="SBP_bac_1"/>
    <property type="match status" value="1"/>
</dbReference>
<dbReference type="InterPro" id="IPR006059">
    <property type="entry name" value="SBP"/>
</dbReference>
<keyword evidence="2 6" id="KW-0732">Signal</keyword>
<keyword evidence="1" id="KW-1003">Cell membrane</keyword>
<keyword evidence="3" id="KW-0472">Membrane</keyword>
<dbReference type="EMBL" id="VNHS01000010">
    <property type="protein sequence ID" value="TYP71095.1"/>
    <property type="molecule type" value="Genomic_DNA"/>
</dbReference>